<proteinExistence type="predicted"/>
<evidence type="ECO:0000313" key="1">
    <source>
        <dbReference type="EMBL" id="OKA18140.1"/>
    </source>
</evidence>
<dbReference type="EMBL" id="MPJD01000040">
    <property type="protein sequence ID" value="OKA18140.1"/>
    <property type="molecule type" value="Genomic_DNA"/>
</dbReference>
<evidence type="ECO:0000313" key="2">
    <source>
        <dbReference type="Proteomes" id="UP000185990"/>
    </source>
</evidence>
<accession>A0A853ZKY4</accession>
<dbReference type="Proteomes" id="UP000185990">
    <property type="component" value="Unassembled WGS sequence"/>
</dbReference>
<dbReference type="AlphaFoldDB" id="A0A853ZKY4"/>
<name>A0A853ZKY4_9PSED</name>
<protein>
    <submittedName>
        <fullName evidence="1">Uncharacterized protein</fullName>
    </submittedName>
</protein>
<sequence>MSKLVELQKLYEKVREEERNYWTELRQTLEDVVNSVSQMLGVNPNNAESFRVGIVNSEGKFMEATLRQLTRNDRSCEFALQLTLSQESSLIPPNFITTEWSARETSEGLELTGKGERLWCFEFPDDAAKYIIGVFEKKISSFSPYVL</sequence>
<dbReference type="RefSeq" id="WP_073510543.1">
    <property type="nucleotide sequence ID" value="NZ_MPJD01000040.1"/>
</dbReference>
<organism evidence="1 2">
    <name type="scientific">Pseudomonas versuta</name>
    <dbReference type="NCBI Taxonomy" id="1788301"/>
    <lineage>
        <taxon>Bacteria</taxon>
        <taxon>Pseudomonadati</taxon>
        <taxon>Pseudomonadota</taxon>
        <taxon>Gammaproteobacteria</taxon>
        <taxon>Pseudomonadales</taxon>
        <taxon>Pseudomonadaceae</taxon>
        <taxon>Pseudomonas</taxon>
    </lineage>
</organism>
<reference evidence="1 2" key="1">
    <citation type="submission" date="2016-11" db="EMBL/GenBank/DDBJ databases">
        <title>Draft genome of Pseudomonas versuta A4R1.12.</title>
        <authorList>
            <person name="See-Too W.-S."/>
        </authorList>
    </citation>
    <scope>NUCLEOTIDE SEQUENCE [LARGE SCALE GENOMIC DNA]</scope>
    <source>
        <strain evidence="1 2">A4R1.12</strain>
    </source>
</reference>
<comment type="caution">
    <text evidence="1">The sequence shown here is derived from an EMBL/GenBank/DDBJ whole genome shotgun (WGS) entry which is preliminary data.</text>
</comment>
<gene>
    <name evidence="1" type="ORF">BOH74_20760</name>
</gene>